<dbReference type="EMBL" id="PDND01000029">
    <property type="protein sequence ID" value="PGH35035.1"/>
    <property type="molecule type" value="Genomic_DNA"/>
</dbReference>
<sequence>MPPSPSLPPSSLSPCILVARFLRDNNYEQTLATFLEEAGLPPETGASTLELRDENWTIEKIMEEKNVFDKSLAFERVARGEGQDGWKIPAPSTPTRLETPSTSNLLSVTVQPYIKSSEDGHPEESSMIIATGADKRVSVFEIGAPHPLIATYEDLVDSPILCGIPLYDGAYRAMTTMSGQLVLFRGPKVIASRKDHNKYAVSVVAFQEEPPEVQTAWLATAGWDSRIYIYRITVPDVGALLSIGEPLAVIKTATLPECIHFMRNQGTRDLVLLASRRDSTNLYYYLVDSPFNRLQRADTINVNSPKLYECPLLGKQNLAPHSNAWVAFSPACFALSPRDPTLLAVATSSQPYMKLMFVRVLMPSPASRQGSAPRATQALQAMADLGIQNREDAAIIAQVNTMAPQTAYSIPQVVWRPDGSGVWVNGEDGVIRGIEAKTGKLVVSLEGGHEPGSKVRSIWAGWVRMQNGGNGLEERLVSGGFDKKLIIWTPGHGW</sequence>
<comment type="caution">
    <text evidence="1">The sequence shown here is derived from an EMBL/GenBank/DDBJ whole genome shotgun (WGS) entry which is preliminary data.</text>
</comment>
<gene>
    <name evidence="1" type="ORF">GX50_02169</name>
</gene>
<evidence type="ECO:0000313" key="2">
    <source>
        <dbReference type="Proteomes" id="UP000226031"/>
    </source>
</evidence>
<proteinExistence type="predicted"/>
<dbReference type="Proteomes" id="UP000226031">
    <property type="component" value="Unassembled WGS sequence"/>
</dbReference>
<dbReference type="InterPro" id="IPR006594">
    <property type="entry name" value="LisH"/>
</dbReference>
<dbReference type="VEuPathDB" id="FungiDB:EMCG_05458"/>
<evidence type="ECO:0000313" key="1">
    <source>
        <dbReference type="EMBL" id="PGH35035.1"/>
    </source>
</evidence>
<dbReference type="STRING" id="73230.A0A2B7ZN09"/>
<dbReference type="PROSITE" id="PS50896">
    <property type="entry name" value="LISH"/>
    <property type="match status" value="1"/>
</dbReference>
<accession>A0A2B7ZN09</accession>
<keyword evidence="2" id="KW-1185">Reference proteome</keyword>
<dbReference type="InterPro" id="IPR015943">
    <property type="entry name" value="WD40/YVTN_repeat-like_dom_sf"/>
</dbReference>
<organism evidence="1 2">
    <name type="scientific">[Emmonsia] crescens</name>
    <dbReference type="NCBI Taxonomy" id="73230"/>
    <lineage>
        <taxon>Eukaryota</taxon>
        <taxon>Fungi</taxon>
        <taxon>Dikarya</taxon>
        <taxon>Ascomycota</taxon>
        <taxon>Pezizomycotina</taxon>
        <taxon>Eurotiomycetes</taxon>
        <taxon>Eurotiomycetidae</taxon>
        <taxon>Onygenales</taxon>
        <taxon>Ajellomycetaceae</taxon>
        <taxon>Emergomyces</taxon>
    </lineage>
</organism>
<dbReference type="SUPFAM" id="SSF50978">
    <property type="entry name" value="WD40 repeat-like"/>
    <property type="match status" value="1"/>
</dbReference>
<dbReference type="AlphaFoldDB" id="A0A2B7ZN09"/>
<dbReference type="Gene3D" id="2.130.10.10">
    <property type="entry name" value="YVTN repeat-like/Quinoprotein amine dehydrogenase"/>
    <property type="match status" value="1"/>
</dbReference>
<dbReference type="InterPro" id="IPR036322">
    <property type="entry name" value="WD40_repeat_dom_sf"/>
</dbReference>
<reference evidence="1 2" key="1">
    <citation type="submission" date="2017-10" db="EMBL/GenBank/DDBJ databases">
        <title>Comparative genomics in systemic dimorphic fungi from Ajellomycetaceae.</title>
        <authorList>
            <person name="Munoz J.F."/>
            <person name="Mcewen J.G."/>
            <person name="Clay O.K."/>
            <person name="Cuomo C.A."/>
        </authorList>
    </citation>
    <scope>NUCLEOTIDE SEQUENCE [LARGE SCALE GENOMIC DNA]</scope>
    <source>
        <strain evidence="1 2">UAMH4076</strain>
    </source>
</reference>
<protein>
    <submittedName>
        <fullName evidence="1">Uncharacterized protein</fullName>
    </submittedName>
</protein>
<name>A0A2B7ZN09_9EURO</name>